<organism evidence="2 3">
    <name type="scientific">Corynebacterium xerosis</name>
    <dbReference type="NCBI Taxonomy" id="1725"/>
    <lineage>
        <taxon>Bacteria</taxon>
        <taxon>Bacillati</taxon>
        <taxon>Actinomycetota</taxon>
        <taxon>Actinomycetes</taxon>
        <taxon>Mycobacteriales</taxon>
        <taxon>Corynebacteriaceae</taxon>
        <taxon>Corynebacterium</taxon>
    </lineage>
</organism>
<dbReference type="Proteomes" id="UP001558353">
    <property type="component" value="Unassembled WGS sequence"/>
</dbReference>
<reference evidence="2 3" key="1">
    <citation type="journal article" date="2024" name="Fungal Genet. Biol.">
        <title>The porcine skin microbiome exhibits broad fungal antagonism.</title>
        <authorList>
            <person name="De La Cruz K.F."/>
            <person name="Townsend E.C."/>
            <person name="Alex Cheong J.Z."/>
            <person name="Salamzade R."/>
            <person name="Liu A."/>
            <person name="Sandstrom S."/>
            <person name="Davila E."/>
            <person name="Huang L."/>
            <person name="Xu K.H."/>
            <person name="Wu S.Y."/>
            <person name="Meudt J.J."/>
            <person name="Shanmuganayagam D."/>
            <person name="Gibson A.L.F."/>
            <person name="Kalan L.R."/>
        </authorList>
    </citation>
    <scope>NUCLEOTIDE SEQUENCE [LARGE SCALE GENOMIC DNA]</scope>
    <source>
        <strain evidence="2 3">LK2569</strain>
    </source>
</reference>
<gene>
    <name evidence="2" type="ORF">VVR64_05550</name>
</gene>
<evidence type="ECO:0000313" key="2">
    <source>
        <dbReference type="EMBL" id="MEX3528532.1"/>
    </source>
</evidence>
<keyword evidence="3" id="KW-1185">Reference proteome</keyword>
<dbReference type="EMBL" id="JAYWMA010000005">
    <property type="protein sequence ID" value="MEX3528532.1"/>
    <property type="molecule type" value="Genomic_DNA"/>
</dbReference>
<proteinExistence type="predicted"/>
<keyword evidence="1" id="KW-0812">Transmembrane</keyword>
<keyword evidence="1" id="KW-1133">Transmembrane helix</keyword>
<dbReference type="InterPro" id="IPR024495">
    <property type="entry name" value="DUF2771"/>
</dbReference>
<protein>
    <submittedName>
        <fullName evidence="2">DUF2771 family protein</fullName>
    </submittedName>
</protein>
<accession>A0ABV3UU58</accession>
<evidence type="ECO:0000313" key="3">
    <source>
        <dbReference type="Proteomes" id="UP001558353"/>
    </source>
</evidence>
<feature type="transmembrane region" description="Helical" evidence="1">
    <location>
        <begin position="12"/>
        <end position="30"/>
    </location>
</feature>
<name>A0ABV3UU58_9CORY</name>
<sequence>MAALANKKTWRIIGVIVAVALIITGLVLVLDRANDGTVDDPVALTMKVRVGGEEIEVRPYRVCDMFARGEGACTTDDGATANVSLGPEDTAEIEVADEVSSVTWTLQRFYADESVNSADKKEPGQAKTETIAGSASVNGERTPLGVVEVSTTVVGVDDSGEEIPYGITWSIVNDEGAARD</sequence>
<dbReference type="Pfam" id="PF10969">
    <property type="entry name" value="DUF2771"/>
    <property type="match status" value="1"/>
</dbReference>
<comment type="caution">
    <text evidence="2">The sequence shown here is derived from an EMBL/GenBank/DDBJ whole genome shotgun (WGS) entry which is preliminary data.</text>
</comment>
<evidence type="ECO:0000256" key="1">
    <source>
        <dbReference type="SAM" id="Phobius"/>
    </source>
</evidence>
<dbReference type="RefSeq" id="WP_368522329.1">
    <property type="nucleotide sequence ID" value="NZ_JAYWMA010000005.1"/>
</dbReference>
<keyword evidence="1" id="KW-0472">Membrane</keyword>